<evidence type="ECO:0000259" key="3">
    <source>
        <dbReference type="Pfam" id="PF08125"/>
    </source>
</evidence>
<accession>K6ZP73</accession>
<dbReference type="Pfam" id="PF01232">
    <property type="entry name" value="Mannitol_dh"/>
    <property type="match status" value="1"/>
</dbReference>
<dbReference type="InterPro" id="IPR036291">
    <property type="entry name" value="NAD(P)-bd_dom_sf"/>
</dbReference>
<reference evidence="5" key="1">
    <citation type="journal article" date="2014" name="Environ. Microbiol.">
        <title>Comparative genomics of the marine bacterial genus Glaciecola reveals the high degree of genomic diversity and genomic characteristic for cold adaptation.</title>
        <authorList>
            <person name="Qin Q.L."/>
            <person name="Xie B.B."/>
            <person name="Yu Y."/>
            <person name="Shu Y.L."/>
            <person name="Rong J.C."/>
            <person name="Zhang Y.J."/>
            <person name="Zhao D.L."/>
            <person name="Chen X.L."/>
            <person name="Zhang X.Y."/>
            <person name="Chen B."/>
            <person name="Zhou B.C."/>
            <person name="Zhang Y.Z."/>
        </authorList>
    </citation>
    <scope>NUCLEOTIDE SEQUENCE [LARGE SCALE GENOMIC DNA]</scope>
    <source>
        <strain evidence="5">LMG 21857</strain>
    </source>
</reference>
<dbReference type="PRINTS" id="PR00084">
    <property type="entry name" value="MTLDHDRGNASE"/>
</dbReference>
<protein>
    <submittedName>
        <fullName evidence="4">Mannitol 2-dehydrogenase</fullName>
        <ecNumber evidence="4">1.1.1.67</ecNumber>
    </submittedName>
</protein>
<dbReference type="EC" id="1.1.1.67" evidence="4"/>
<feature type="domain" description="Mannitol dehydrogenase C-terminal" evidence="3">
    <location>
        <begin position="286"/>
        <end position="474"/>
    </location>
</feature>
<evidence type="ECO:0000256" key="1">
    <source>
        <dbReference type="ARBA" id="ARBA00023002"/>
    </source>
</evidence>
<dbReference type="SUPFAM" id="SSF51735">
    <property type="entry name" value="NAD(P)-binding Rossmann-fold domains"/>
    <property type="match status" value="1"/>
</dbReference>
<dbReference type="AlphaFoldDB" id="K6ZP73"/>
<dbReference type="EMBL" id="BAER01000028">
    <property type="protein sequence ID" value="GAC32092.1"/>
    <property type="molecule type" value="Genomic_DNA"/>
</dbReference>
<evidence type="ECO:0000313" key="5">
    <source>
        <dbReference type="Proteomes" id="UP000006322"/>
    </source>
</evidence>
<dbReference type="PANTHER" id="PTHR43362:SF1">
    <property type="entry name" value="MANNITOL DEHYDROGENASE 2-RELATED"/>
    <property type="match status" value="1"/>
</dbReference>
<gene>
    <name evidence="4" type="primary">mtlK</name>
    <name evidence="4" type="ORF">GPLA_1177</name>
</gene>
<dbReference type="RefSeq" id="WP_007103896.1">
    <property type="nucleotide sequence ID" value="NZ_BAER01000028.1"/>
</dbReference>
<dbReference type="OrthoDB" id="271711at2"/>
<sequence>MTIKLGLDTLDAMPPNVSKPDYQRALLSPGIIHIGVGNFHRAHQAVYLDKLFNAGLAHDWAIRGAGIKTYDSVMRDKLKAQDWLTTVVELDAKGLTARVCASMLDFIENDASTLIDALTDSQIRIVSMTITEGGYFMDDKTGGFNLAHDEIQRDIANIETPTTVFGLMISALKRRKEQNKPAFTIMSCDNIPHNGNITKRVVSEMAAAIDGDLAQWISQNVTFPNSMVDCITPATSEQERQRLMTLFDIEDQAPVFCEPFRQWVLEDNFANGRPPLEQVGVEFVADVAPFELMKLRILNGGHAAIAYPGALFGIHFVHDVMAHPLISLYLKKLVTQEIIPTLPQVPGVDFDDYFAVIESRFANPEVCDTVPRLCQDASNRLPKFILPTIVANLEQGRDCAGLALVVALWCRLCAEGDVPNSKISIDDPQAKRLIKQASMAKVEPAIFLQMTDIFGTLSSNNVFVKHFTSILDMLWVSGTEKTLEWYLKQ</sequence>
<dbReference type="Gene3D" id="1.10.1040.10">
    <property type="entry name" value="N-(1-d-carboxylethyl)-l-norvaline Dehydrogenase, domain 2"/>
    <property type="match status" value="1"/>
</dbReference>
<dbReference type="InterPro" id="IPR008927">
    <property type="entry name" value="6-PGluconate_DH-like_C_sf"/>
</dbReference>
<keyword evidence="1 4" id="KW-0560">Oxidoreductase</keyword>
<name>K6ZP73_9ALTE</name>
<dbReference type="InterPro" id="IPR050988">
    <property type="entry name" value="Mannitol_DH/Oxidoreductase"/>
</dbReference>
<dbReference type="InterPro" id="IPR013118">
    <property type="entry name" value="Mannitol_DH_C"/>
</dbReference>
<dbReference type="GO" id="GO:0050086">
    <property type="term" value="F:mannitol 2-dehydrogenase activity"/>
    <property type="evidence" value="ECO:0007669"/>
    <property type="project" value="UniProtKB-EC"/>
</dbReference>
<feature type="domain" description="Mannitol dehydrogenase N-terminal" evidence="2">
    <location>
        <begin position="30"/>
        <end position="277"/>
    </location>
</feature>
<dbReference type="Gene3D" id="3.40.50.720">
    <property type="entry name" value="NAD(P)-binding Rossmann-like Domain"/>
    <property type="match status" value="1"/>
</dbReference>
<dbReference type="PANTHER" id="PTHR43362">
    <property type="entry name" value="MANNITOL DEHYDROGENASE DSF1-RELATED"/>
    <property type="match status" value="1"/>
</dbReference>
<keyword evidence="5" id="KW-1185">Reference proteome</keyword>
<evidence type="ECO:0000313" key="4">
    <source>
        <dbReference type="EMBL" id="GAC32092.1"/>
    </source>
</evidence>
<dbReference type="STRING" id="1129793.GPLA_1177"/>
<comment type="caution">
    <text evidence="4">The sequence shown here is derived from an EMBL/GenBank/DDBJ whole genome shotgun (WGS) entry which is preliminary data.</text>
</comment>
<organism evidence="4 5">
    <name type="scientific">Paraglaciecola polaris LMG 21857</name>
    <dbReference type="NCBI Taxonomy" id="1129793"/>
    <lineage>
        <taxon>Bacteria</taxon>
        <taxon>Pseudomonadati</taxon>
        <taxon>Pseudomonadota</taxon>
        <taxon>Gammaproteobacteria</taxon>
        <taxon>Alteromonadales</taxon>
        <taxon>Alteromonadaceae</taxon>
        <taxon>Paraglaciecola</taxon>
    </lineage>
</organism>
<proteinExistence type="predicted"/>
<dbReference type="InterPro" id="IPR000669">
    <property type="entry name" value="Mannitol_DH"/>
</dbReference>
<dbReference type="InterPro" id="IPR013131">
    <property type="entry name" value="Mannitol_DH_N"/>
</dbReference>
<dbReference type="Pfam" id="PF08125">
    <property type="entry name" value="Mannitol_dh_C"/>
    <property type="match status" value="1"/>
</dbReference>
<evidence type="ECO:0000259" key="2">
    <source>
        <dbReference type="Pfam" id="PF01232"/>
    </source>
</evidence>
<dbReference type="Proteomes" id="UP000006322">
    <property type="component" value="Unassembled WGS sequence"/>
</dbReference>
<dbReference type="SUPFAM" id="SSF48179">
    <property type="entry name" value="6-phosphogluconate dehydrogenase C-terminal domain-like"/>
    <property type="match status" value="1"/>
</dbReference>
<dbReference type="InterPro" id="IPR013328">
    <property type="entry name" value="6PGD_dom2"/>
</dbReference>